<dbReference type="Gene3D" id="3.40.980.10">
    <property type="entry name" value="MoaB/Mog-like domain"/>
    <property type="match status" value="1"/>
</dbReference>
<protein>
    <recommendedName>
        <fullName evidence="1">CinA-like protein</fullName>
    </recommendedName>
</protein>
<dbReference type="SUPFAM" id="SSF142433">
    <property type="entry name" value="CinA-like"/>
    <property type="match status" value="1"/>
</dbReference>
<dbReference type="NCBIfam" id="NF001813">
    <property type="entry name" value="PRK00549.1"/>
    <property type="match status" value="1"/>
</dbReference>
<reference evidence="4" key="2">
    <citation type="submission" date="2018-03" db="EMBL/GenBank/DDBJ databases">
        <authorList>
            <person name="Derbyshire K."/>
            <person name="Gray T.A."/>
            <person name="Champion M."/>
        </authorList>
    </citation>
    <scope>NUCLEOTIDE SEQUENCE [LARGE SCALE GENOMIC DNA]</scope>
    <source>
        <strain evidence="4">MKD8</strain>
    </source>
</reference>
<dbReference type="NCBIfam" id="TIGR00199">
    <property type="entry name" value="PncC_domain"/>
    <property type="match status" value="1"/>
</dbReference>
<dbReference type="InterPro" id="IPR008135">
    <property type="entry name" value="Competence-induced_CinA"/>
</dbReference>
<dbReference type="InterPro" id="IPR036425">
    <property type="entry name" value="MoaB/Mog-like_dom_sf"/>
</dbReference>
<organism evidence="3 4">
    <name type="scientific">Mycolicibacterium smegmatis (strain MKD8)</name>
    <name type="common">Mycobacterium smegmatis</name>
    <dbReference type="NCBI Taxonomy" id="1214915"/>
    <lineage>
        <taxon>Bacteria</taxon>
        <taxon>Bacillati</taxon>
        <taxon>Actinomycetota</taxon>
        <taxon>Actinomycetes</taxon>
        <taxon>Mycobacteriales</taxon>
        <taxon>Mycobacteriaceae</taxon>
        <taxon>Mycolicibacterium</taxon>
    </lineage>
</organism>
<dbReference type="InterPro" id="IPR001453">
    <property type="entry name" value="MoaB/Mog_dom"/>
</dbReference>
<evidence type="ECO:0000313" key="4">
    <source>
        <dbReference type="Proteomes" id="UP000011200"/>
    </source>
</evidence>
<dbReference type="SUPFAM" id="SSF53218">
    <property type="entry name" value="Molybdenum cofactor biosynthesis proteins"/>
    <property type="match status" value="1"/>
</dbReference>
<dbReference type="NCBIfam" id="TIGR00200">
    <property type="entry name" value="cinA_nterm"/>
    <property type="match status" value="1"/>
</dbReference>
<evidence type="ECO:0000256" key="1">
    <source>
        <dbReference type="HAMAP-Rule" id="MF_00226"/>
    </source>
</evidence>
<dbReference type="PANTHER" id="PTHR13939">
    <property type="entry name" value="NICOTINAMIDE-NUCLEOTIDE AMIDOHYDROLASE PNCC"/>
    <property type="match status" value="1"/>
</dbReference>
<dbReference type="CDD" id="cd00885">
    <property type="entry name" value="cinA"/>
    <property type="match status" value="1"/>
</dbReference>
<dbReference type="AlphaFoldDB" id="A0A2U9PRR0"/>
<evidence type="ECO:0000313" key="3">
    <source>
        <dbReference type="EMBL" id="AWT54490.1"/>
    </source>
</evidence>
<dbReference type="Pfam" id="PF02464">
    <property type="entry name" value="CinA"/>
    <property type="match status" value="1"/>
</dbReference>
<proteinExistence type="inferred from homology"/>
<evidence type="ECO:0000259" key="2">
    <source>
        <dbReference type="SMART" id="SM00852"/>
    </source>
</evidence>
<feature type="domain" description="MoaB/Mog" evidence="2">
    <location>
        <begin position="36"/>
        <end position="215"/>
    </location>
</feature>
<dbReference type="EMBL" id="CP027541">
    <property type="protein sequence ID" value="AWT54490.1"/>
    <property type="molecule type" value="Genomic_DNA"/>
</dbReference>
<dbReference type="PIRSF" id="PIRSF006728">
    <property type="entry name" value="CinA"/>
    <property type="match status" value="1"/>
</dbReference>
<reference evidence="3 4" key="1">
    <citation type="journal article" date="2013" name="Genome Announc.">
        <title>Draft genome sequence of MKD8, a conjugal recipient Mycobacterium smegmatis strain.</title>
        <authorList>
            <person name="Gray T.A."/>
            <person name="Palumbo M.J."/>
            <person name="Derbyshire K.M."/>
        </authorList>
    </citation>
    <scope>NUCLEOTIDE SEQUENCE [LARGE SCALE GENOMIC DNA]</scope>
    <source>
        <strain evidence="3 4">MKD8</strain>
    </source>
</reference>
<comment type="similarity">
    <text evidence="1">Belongs to the CinA family.</text>
</comment>
<dbReference type="SMART" id="SM00852">
    <property type="entry name" value="MoCF_biosynth"/>
    <property type="match status" value="1"/>
</dbReference>
<gene>
    <name evidence="3" type="ORF">D806_035180</name>
</gene>
<dbReference type="PANTHER" id="PTHR13939:SF0">
    <property type="entry name" value="NMN AMIDOHYDROLASE-LIKE PROTEIN YFAY"/>
    <property type="match status" value="1"/>
</dbReference>
<dbReference type="InterPro" id="IPR008136">
    <property type="entry name" value="CinA_C"/>
</dbReference>
<name>A0A2U9PRR0_MYCSE</name>
<accession>A0A2U9PRR0</accession>
<dbReference type="Pfam" id="PF00994">
    <property type="entry name" value="MoCF_biosynth"/>
    <property type="match status" value="1"/>
</dbReference>
<dbReference type="HAMAP" id="MF_00226_B">
    <property type="entry name" value="CinA_B"/>
    <property type="match status" value="1"/>
</dbReference>
<dbReference type="Gene3D" id="3.90.950.20">
    <property type="entry name" value="CinA-like"/>
    <property type="match status" value="1"/>
</dbReference>
<dbReference type="InterPro" id="IPR050101">
    <property type="entry name" value="CinA"/>
</dbReference>
<sequence>MCPQSWDTDSDRLAGLYRPTSICPVRSVHVVSARAGIVITGTEVLTGRIQDLNGPWLADQLLELGVELAHITICGDRPGDIAAQLKFLADESVDLIITSGGLGPTADDLTVATVAEFCGRELVLDAALEERIAAILRRLTAGRNLSEENFEAVRTANRKQALIPQGAEILEPVGTAPGVVVQGSPGSPTVVVLPGPPRELQPMWLRAVDTEPVRQAIAGRTVYRQEMIRMFGLAESGLAETLRDAEQSIAGFDQLEITTCLRRGELEIVTRYEPAAADAYGQLLDVLRDRHGDAVYSEDGSTVDQQVAALLAGRRIATAESCTAGLLAARLTDQPGASQYMMGGIVAYANTPKAEMLNVDPVLIAEHGAVSELVAKAMATGAMHHFEADTAVAITGIAGPGGGSTEKPVGTVCFAVRAEGASITRTLLLPGNRSDIRERSTTVAMHLLRRALRGESD</sequence>
<dbReference type="Proteomes" id="UP000011200">
    <property type="component" value="Chromosome"/>
</dbReference>
<dbReference type="InterPro" id="IPR036653">
    <property type="entry name" value="CinA-like_C"/>
</dbReference>